<accession>A0A0W0G5R0</accession>
<dbReference type="Proteomes" id="UP000054988">
    <property type="component" value="Unassembled WGS sequence"/>
</dbReference>
<sequence length="206" mass="22889">MRPPSPPPMTLSFILTPLPIPTSNLRLNRPITPPPEDPHLQAPPTPEVFRHLKPLFHPEVEVMPAVGGEVSVDEDEDEENRTPSNDDVLLTMNLRPPTLLPTPMTLLINCVSALCADWNTISPKIAHKENAEESIHNSGGDVDLLFVGADPWKVERFERLLSVNEQQATGWQPTQDVPATPILQDANEMPDTSYDYNMELYGDGES</sequence>
<comment type="caution">
    <text evidence="2">The sequence shown here is derived from an EMBL/GenBank/DDBJ whole genome shotgun (WGS) entry which is preliminary data.</text>
</comment>
<proteinExistence type="predicted"/>
<organism evidence="2 3">
    <name type="scientific">Moniliophthora roreri</name>
    <name type="common">Frosty pod rot fungus</name>
    <name type="synonym">Monilia roreri</name>
    <dbReference type="NCBI Taxonomy" id="221103"/>
    <lineage>
        <taxon>Eukaryota</taxon>
        <taxon>Fungi</taxon>
        <taxon>Dikarya</taxon>
        <taxon>Basidiomycota</taxon>
        <taxon>Agaricomycotina</taxon>
        <taxon>Agaricomycetes</taxon>
        <taxon>Agaricomycetidae</taxon>
        <taxon>Agaricales</taxon>
        <taxon>Marasmiineae</taxon>
        <taxon>Marasmiaceae</taxon>
        <taxon>Moniliophthora</taxon>
    </lineage>
</organism>
<name>A0A0W0G5R0_MONRR</name>
<evidence type="ECO:0000313" key="3">
    <source>
        <dbReference type="Proteomes" id="UP000054988"/>
    </source>
</evidence>
<evidence type="ECO:0000313" key="2">
    <source>
        <dbReference type="EMBL" id="KTB43869.1"/>
    </source>
</evidence>
<evidence type="ECO:0000256" key="1">
    <source>
        <dbReference type="SAM" id="MobiDB-lite"/>
    </source>
</evidence>
<feature type="region of interest" description="Disordered" evidence="1">
    <location>
        <begin position="24"/>
        <end position="46"/>
    </location>
</feature>
<protein>
    <recommendedName>
        <fullName evidence="4">Reverse transcriptase-rnase h-integrase</fullName>
    </recommendedName>
</protein>
<feature type="compositionally biased region" description="Pro residues" evidence="1">
    <location>
        <begin position="31"/>
        <end position="46"/>
    </location>
</feature>
<feature type="region of interest" description="Disordered" evidence="1">
    <location>
        <begin position="70"/>
        <end position="89"/>
    </location>
</feature>
<reference evidence="2 3" key="1">
    <citation type="submission" date="2015-12" db="EMBL/GenBank/DDBJ databases">
        <title>Draft genome sequence of Moniliophthora roreri, the causal agent of frosty pod rot of cacao.</title>
        <authorList>
            <person name="Aime M.C."/>
            <person name="Diaz-Valderrama J.R."/>
            <person name="Kijpornyongpan T."/>
            <person name="Phillips-Mora W."/>
        </authorList>
    </citation>
    <scope>NUCLEOTIDE SEQUENCE [LARGE SCALE GENOMIC DNA]</scope>
    <source>
        <strain evidence="2 3">MCA 2952</strain>
    </source>
</reference>
<dbReference type="EMBL" id="LATX01001058">
    <property type="protein sequence ID" value="KTB43869.1"/>
    <property type="molecule type" value="Genomic_DNA"/>
</dbReference>
<evidence type="ECO:0008006" key="4">
    <source>
        <dbReference type="Google" id="ProtNLM"/>
    </source>
</evidence>
<gene>
    <name evidence="2" type="ORF">WG66_3555</name>
</gene>
<dbReference type="AlphaFoldDB" id="A0A0W0G5R0"/>